<dbReference type="InterPro" id="IPR011396">
    <property type="entry name" value="PT_DNA_restrict"/>
</dbReference>
<name>A0A1W5ZQV3_9BACI</name>
<dbReference type="Pfam" id="PF26340">
    <property type="entry name" value="DNA-SBD_ScoMcrA"/>
    <property type="match status" value="1"/>
</dbReference>
<dbReference type="AlphaFoldDB" id="A0A1W5ZQV3"/>
<feature type="domain" description="HNH nuclease" evidence="1">
    <location>
        <begin position="177"/>
        <end position="231"/>
    </location>
</feature>
<sequence>MHKETLINKIENIRTASNNGVRAPHKPLLLLYALGCYHQGRTSIPFKEAHPKLKYLLKEYGRPVKQIQTSNPFVRLKNDGIWEIAPYVNHTSNFSDQKLLRNQTHGSFTPEVLNLLDMHQDLHITIAMIILDLHFPETYHEELLEEIGLAINYGIRMFRKRNSTFRKRVLQAYEDQCAVCGFHASIHNKSIGLEAAHIKWHQAYGPDTESNGLALCSLHHRLFDKGIFTIDQDVIWISPVAKGGGMFKQMVTDFHRCKIHKPQSSLYLPNPDFTAWHVQEVFKQYEAK</sequence>
<dbReference type="OrthoDB" id="67788at2"/>
<protein>
    <submittedName>
        <fullName evidence="3">Uncharacterized protein</fullName>
    </submittedName>
</protein>
<dbReference type="PIRSF" id="PIRSF030850">
    <property type="entry name" value="UCP030850"/>
    <property type="match status" value="1"/>
</dbReference>
<organism evidence="3 4">
    <name type="scientific">Halobacillus mangrovi</name>
    <dbReference type="NCBI Taxonomy" id="402384"/>
    <lineage>
        <taxon>Bacteria</taxon>
        <taxon>Bacillati</taxon>
        <taxon>Bacillota</taxon>
        <taxon>Bacilli</taxon>
        <taxon>Bacillales</taxon>
        <taxon>Bacillaceae</taxon>
        <taxon>Halobacillus</taxon>
    </lineage>
</organism>
<reference evidence="3 4" key="1">
    <citation type="submission" date="2017-04" db="EMBL/GenBank/DDBJ databases">
        <title>The whole genome sequencing and assembly of Halobacillus mangrovi strain.</title>
        <authorList>
            <person name="Lee S.-J."/>
            <person name="Park M.-K."/>
            <person name="Kim J.-Y."/>
            <person name="Lee Y.-J."/>
            <person name="Yi H."/>
            <person name="Bahn Y.-S."/>
            <person name="Kim J.F."/>
            <person name="Lee D.-W."/>
        </authorList>
    </citation>
    <scope>NUCLEOTIDE SEQUENCE [LARGE SCALE GENOMIC DNA]</scope>
    <source>
        <strain evidence="3 4">KTB 131</strain>
    </source>
</reference>
<proteinExistence type="predicted"/>
<accession>A0A1W5ZQV3</accession>
<dbReference type="Pfam" id="PF13391">
    <property type="entry name" value="HNH_2"/>
    <property type="match status" value="1"/>
</dbReference>
<evidence type="ECO:0000313" key="4">
    <source>
        <dbReference type="Proteomes" id="UP000192527"/>
    </source>
</evidence>
<dbReference type="EMBL" id="CP020772">
    <property type="protein sequence ID" value="ARI75675.1"/>
    <property type="molecule type" value="Genomic_DNA"/>
</dbReference>
<evidence type="ECO:0000259" key="2">
    <source>
        <dbReference type="Pfam" id="PF26340"/>
    </source>
</evidence>
<dbReference type="STRING" id="402384.HM131_02015"/>
<dbReference type="Proteomes" id="UP000192527">
    <property type="component" value="Chromosome"/>
</dbReference>
<dbReference type="InterPro" id="IPR058813">
    <property type="entry name" value="DNA-SBD_ScoMcrA"/>
</dbReference>
<keyword evidence="4" id="KW-1185">Reference proteome</keyword>
<evidence type="ECO:0000259" key="1">
    <source>
        <dbReference type="Pfam" id="PF13391"/>
    </source>
</evidence>
<gene>
    <name evidence="3" type="ORF">HM131_02015</name>
</gene>
<dbReference type="InterPro" id="IPR003615">
    <property type="entry name" value="HNH_nuc"/>
</dbReference>
<dbReference type="KEGG" id="hmn:HM131_02015"/>
<evidence type="ECO:0000313" key="3">
    <source>
        <dbReference type="EMBL" id="ARI75675.1"/>
    </source>
</evidence>
<dbReference type="RefSeq" id="WP_085027440.1">
    <property type="nucleotide sequence ID" value="NZ_CP020772.1"/>
</dbReference>
<dbReference type="NCBIfam" id="NF045808">
    <property type="entry name" value="PT-DNA_restrict"/>
    <property type="match status" value="1"/>
</dbReference>
<feature type="domain" description="ScoMcrA-like DNA sulfur-binding" evidence="2">
    <location>
        <begin position="4"/>
        <end position="150"/>
    </location>
</feature>